<sequence length="184" mass="20020">METHAPVGYTATQRWIHWLTAVIVIALLAAAIAMNNVAPGPLMNNLYVLHWSLGVTVFPLVLIRLAIRLRRPAPALPEEMPGWQRFAAHANHALLYAILLVNPVLGYLTKSAFGGPVTFFWIVDFPPAIAKNEALFERLSTVHVIIGFVMIAAIAAHVGAALYHGIIRRDGVFSRMTTGAGPLA</sequence>
<gene>
    <name evidence="15" type="ORF">J2S73_002454</name>
</gene>
<evidence type="ECO:0000256" key="7">
    <source>
        <dbReference type="ARBA" id="ARBA00022723"/>
    </source>
</evidence>
<proteinExistence type="inferred from homology"/>
<accession>A0AAE3VQ18</accession>
<keyword evidence="3" id="KW-0813">Transport</keyword>
<dbReference type="Gene3D" id="1.20.950.20">
    <property type="entry name" value="Transmembrane di-heme cytochromes, Chain C"/>
    <property type="match status" value="1"/>
</dbReference>
<dbReference type="InterPro" id="IPR011577">
    <property type="entry name" value="Cyt_b561_bac/Ni-Hgenase"/>
</dbReference>
<dbReference type="EMBL" id="JAUSUL010000002">
    <property type="protein sequence ID" value="MDQ0315997.1"/>
    <property type="molecule type" value="Genomic_DNA"/>
</dbReference>
<dbReference type="GO" id="GO:0009055">
    <property type="term" value="F:electron transfer activity"/>
    <property type="evidence" value="ECO:0007669"/>
    <property type="project" value="InterPro"/>
</dbReference>
<feature type="transmembrane region" description="Helical" evidence="13">
    <location>
        <begin position="15"/>
        <end position="34"/>
    </location>
</feature>
<evidence type="ECO:0000256" key="12">
    <source>
        <dbReference type="ARBA" id="ARBA00037975"/>
    </source>
</evidence>
<evidence type="ECO:0000256" key="3">
    <source>
        <dbReference type="ARBA" id="ARBA00022448"/>
    </source>
</evidence>
<keyword evidence="8" id="KW-0249">Electron transport</keyword>
<keyword evidence="11 13" id="KW-0472">Membrane</keyword>
<keyword evidence="7" id="KW-0479">Metal-binding</keyword>
<keyword evidence="16" id="KW-1185">Reference proteome</keyword>
<protein>
    <submittedName>
        <fullName evidence="15">Cytochrome b561</fullName>
    </submittedName>
</protein>
<feature type="transmembrane region" description="Helical" evidence="13">
    <location>
        <begin position="142"/>
        <end position="166"/>
    </location>
</feature>
<evidence type="ECO:0000259" key="14">
    <source>
        <dbReference type="Pfam" id="PF01292"/>
    </source>
</evidence>
<keyword evidence="4" id="KW-1003">Cell membrane</keyword>
<evidence type="ECO:0000256" key="1">
    <source>
        <dbReference type="ARBA" id="ARBA00001970"/>
    </source>
</evidence>
<dbReference type="InterPro" id="IPR052168">
    <property type="entry name" value="Cytochrome_b561_oxidase"/>
</dbReference>
<comment type="cofactor">
    <cofactor evidence="1">
        <name>heme b</name>
        <dbReference type="ChEBI" id="CHEBI:60344"/>
    </cofactor>
</comment>
<feature type="transmembrane region" description="Helical" evidence="13">
    <location>
        <begin position="46"/>
        <end position="67"/>
    </location>
</feature>
<organism evidence="15 16">
    <name type="scientific">Amorphus orientalis</name>
    <dbReference type="NCBI Taxonomy" id="649198"/>
    <lineage>
        <taxon>Bacteria</taxon>
        <taxon>Pseudomonadati</taxon>
        <taxon>Pseudomonadota</taxon>
        <taxon>Alphaproteobacteria</taxon>
        <taxon>Hyphomicrobiales</taxon>
        <taxon>Amorphaceae</taxon>
        <taxon>Amorphus</taxon>
    </lineage>
</organism>
<evidence type="ECO:0000256" key="6">
    <source>
        <dbReference type="ARBA" id="ARBA00022692"/>
    </source>
</evidence>
<evidence type="ECO:0000256" key="4">
    <source>
        <dbReference type="ARBA" id="ARBA00022475"/>
    </source>
</evidence>
<dbReference type="Pfam" id="PF01292">
    <property type="entry name" value="Ni_hydr_CYTB"/>
    <property type="match status" value="1"/>
</dbReference>
<dbReference type="RefSeq" id="WP_306885824.1">
    <property type="nucleotide sequence ID" value="NZ_JAUSUL010000002.1"/>
</dbReference>
<dbReference type="GO" id="GO:0005886">
    <property type="term" value="C:plasma membrane"/>
    <property type="evidence" value="ECO:0007669"/>
    <property type="project" value="UniProtKB-SubCell"/>
</dbReference>
<keyword evidence="9 13" id="KW-1133">Transmembrane helix</keyword>
<evidence type="ECO:0000256" key="9">
    <source>
        <dbReference type="ARBA" id="ARBA00022989"/>
    </source>
</evidence>
<feature type="domain" description="Cytochrome b561 bacterial/Ni-hydrogenase" evidence="14">
    <location>
        <begin position="9"/>
        <end position="179"/>
    </location>
</feature>
<reference evidence="15" key="1">
    <citation type="submission" date="2023-07" db="EMBL/GenBank/DDBJ databases">
        <title>Genomic Encyclopedia of Type Strains, Phase IV (KMG-IV): sequencing the most valuable type-strain genomes for metagenomic binning, comparative biology and taxonomic classification.</title>
        <authorList>
            <person name="Goeker M."/>
        </authorList>
    </citation>
    <scope>NUCLEOTIDE SEQUENCE</scope>
    <source>
        <strain evidence="15">DSM 21202</strain>
    </source>
</reference>
<keyword evidence="10" id="KW-0408">Iron</keyword>
<keyword evidence="5" id="KW-0349">Heme</keyword>
<evidence type="ECO:0000313" key="16">
    <source>
        <dbReference type="Proteomes" id="UP001229244"/>
    </source>
</evidence>
<evidence type="ECO:0000256" key="10">
    <source>
        <dbReference type="ARBA" id="ARBA00023004"/>
    </source>
</evidence>
<evidence type="ECO:0000256" key="8">
    <source>
        <dbReference type="ARBA" id="ARBA00022982"/>
    </source>
</evidence>
<evidence type="ECO:0000256" key="11">
    <source>
        <dbReference type="ARBA" id="ARBA00023136"/>
    </source>
</evidence>
<dbReference type="Proteomes" id="UP001229244">
    <property type="component" value="Unassembled WGS sequence"/>
</dbReference>
<evidence type="ECO:0000256" key="13">
    <source>
        <dbReference type="SAM" id="Phobius"/>
    </source>
</evidence>
<dbReference type="SUPFAM" id="SSF81342">
    <property type="entry name" value="Transmembrane di-heme cytochromes"/>
    <property type="match status" value="1"/>
</dbReference>
<name>A0AAE3VQ18_9HYPH</name>
<dbReference type="InterPro" id="IPR016174">
    <property type="entry name" value="Di-haem_cyt_TM"/>
</dbReference>
<feature type="transmembrane region" description="Helical" evidence="13">
    <location>
        <begin position="87"/>
        <end position="105"/>
    </location>
</feature>
<dbReference type="AlphaFoldDB" id="A0AAE3VQ18"/>
<dbReference type="PANTHER" id="PTHR30529">
    <property type="entry name" value="CYTOCHROME B561"/>
    <property type="match status" value="1"/>
</dbReference>
<dbReference type="PANTHER" id="PTHR30529:SF6">
    <property type="entry name" value="BLL0291 PROTEIN"/>
    <property type="match status" value="1"/>
</dbReference>
<dbReference type="GO" id="GO:0020037">
    <property type="term" value="F:heme binding"/>
    <property type="evidence" value="ECO:0007669"/>
    <property type="project" value="TreeGrafter"/>
</dbReference>
<comment type="similarity">
    <text evidence="12">Belongs to the cytochrome b561 family.</text>
</comment>
<evidence type="ECO:0000313" key="15">
    <source>
        <dbReference type="EMBL" id="MDQ0315997.1"/>
    </source>
</evidence>
<keyword evidence="6 13" id="KW-0812">Transmembrane</keyword>
<feature type="transmembrane region" description="Helical" evidence="13">
    <location>
        <begin position="112"/>
        <end position="130"/>
    </location>
</feature>
<comment type="subcellular location">
    <subcellularLocation>
        <location evidence="2">Cell membrane</location>
        <topology evidence="2">Multi-pass membrane protein</topology>
    </subcellularLocation>
</comment>
<dbReference type="GO" id="GO:0046872">
    <property type="term" value="F:metal ion binding"/>
    <property type="evidence" value="ECO:0007669"/>
    <property type="project" value="UniProtKB-KW"/>
</dbReference>
<evidence type="ECO:0000256" key="2">
    <source>
        <dbReference type="ARBA" id="ARBA00004651"/>
    </source>
</evidence>
<dbReference type="GO" id="GO:0022904">
    <property type="term" value="P:respiratory electron transport chain"/>
    <property type="evidence" value="ECO:0007669"/>
    <property type="project" value="InterPro"/>
</dbReference>
<comment type="caution">
    <text evidence="15">The sequence shown here is derived from an EMBL/GenBank/DDBJ whole genome shotgun (WGS) entry which is preliminary data.</text>
</comment>
<evidence type="ECO:0000256" key="5">
    <source>
        <dbReference type="ARBA" id="ARBA00022617"/>
    </source>
</evidence>